<sequence>MPAGTVAFQCVGTPEGTTFSNATDSGAADALTQCASTSTTWPAWTKSGSTLIHPHEPVLPGSGTQYRCAVALADGAANNDSPSAPVAAARTIPLRCMTIPPS</sequence>
<accession>A0ABX0SQ91</accession>
<organism evidence="1 2">
    <name type="scientific">Amycolatopsis viridis</name>
    <dbReference type="NCBI Taxonomy" id="185678"/>
    <lineage>
        <taxon>Bacteria</taxon>
        <taxon>Bacillati</taxon>
        <taxon>Actinomycetota</taxon>
        <taxon>Actinomycetes</taxon>
        <taxon>Pseudonocardiales</taxon>
        <taxon>Pseudonocardiaceae</taxon>
        <taxon>Amycolatopsis</taxon>
    </lineage>
</organism>
<evidence type="ECO:0008006" key="3">
    <source>
        <dbReference type="Google" id="ProtNLM"/>
    </source>
</evidence>
<reference evidence="1 2" key="1">
    <citation type="submission" date="2020-03" db="EMBL/GenBank/DDBJ databases">
        <title>Sequencing the genomes of 1000 actinobacteria strains.</title>
        <authorList>
            <person name="Klenk H.-P."/>
        </authorList>
    </citation>
    <scope>NUCLEOTIDE SEQUENCE [LARGE SCALE GENOMIC DNA]</scope>
    <source>
        <strain evidence="1 2">DSM 45668</strain>
    </source>
</reference>
<evidence type="ECO:0000313" key="1">
    <source>
        <dbReference type="EMBL" id="NIH79126.1"/>
    </source>
</evidence>
<dbReference type="Proteomes" id="UP000754495">
    <property type="component" value="Unassembled WGS sequence"/>
</dbReference>
<comment type="caution">
    <text evidence="1">The sequence shown here is derived from an EMBL/GenBank/DDBJ whole genome shotgun (WGS) entry which is preliminary data.</text>
</comment>
<dbReference type="EMBL" id="JAANOU010000001">
    <property type="protein sequence ID" value="NIH79126.1"/>
    <property type="molecule type" value="Genomic_DNA"/>
</dbReference>
<evidence type="ECO:0000313" key="2">
    <source>
        <dbReference type="Proteomes" id="UP000754495"/>
    </source>
</evidence>
<protein>
    <recommendedName>
        <fullName evidence="3">Ig-like domain-containing protein</fullName>
    </recommendedName>
</protein>
<keyword evidence="2" id="KW-1185">Reference proteome</keyword>
<dbReference type="RefSeq" id="WP_167112123.1">
    <property type="nucleotide sequence ID" value="NZ_JAANOU010000001.1"/>
</dbReference>
<name>A0ABX0SQ91_9PSEU</name>
<gene>
    <name evidence="1" type="ORF">FHX46_001656</name>
</gene>
<proteinExistence type="predicted"/>